<dbReference type="EMBL" id="MIJF01000046">
    <property type="protein sequence ID" value="OEF98933.1"/>
    <property type="molecule type" value="Genomic_DNA"/>
</dbReference>
<organism evidence="1 2">
    <name type="scientific">Vulcanibacillus modesticaldus</name>
    <dbReference type="NCBI Taxonomy" id="337097"/>
    <lineage>
        <taxon>Bacteria</taxon>
        <taxon>Bacillati</taxon>
        <taxon>Bacillota</taxon>
        <taxon>Bacilli</taxon>
        <taxon>Bacillales</taxon>
        <taxon>Bacillaceae</taxon>
        <taxon>Vulcanibacillus</taxon>
    </lineage>
</organism>
<keyword evidence="2" id="KW-1185">Reference proteome</keyword>
<name>A0A1D2YTC2_9BACI</name>
<dbReference type="InterPro" id="IPR009711">
    <property type="entry name" value="UPF0473"/>
</dbReference>
<dbReference type="Proteomes" id="UP000243739">
    <property type="component" value="Unassembled WGS sequence"/>
</dbReference>
<dbReference type="Pfam" id="PF06949">
    <property type="entry name" value="DUF1292"/>
    <property type="match status" value="1"/>
</dbReference>
<sequence>MNIKETDLLREKYGSEITLYDEEDQEHLFHLLMELEFDGKHYAYFQSPDAEEGEIEVLKVEQLADGELELRYIDDNEWEDASEIFDIWTNKYD</sequence>
<gene>
    <name evidence="1" type="ORF">BHF71_03010</name>
</gene>
<evidence type="ECO:0008006" key="3">
    <source>
        <dbReference type="Google" id="ProtNLM"/>
    </source>
</evidence>
<dbReference type="AlphaFoldDB" id="A0A1D2YTC2"/>
<evidence type="ECO:0000313" key="1">
    <source>
        <dbReference type="EMBL" id="OEF98933.1"/>
    </source>
</evidence>
<proteinExistence type="predicted"/>
<comment type="caution">
    <text evidence="1">The sequence shown here is derived from an EMBL/GenBank/DDBJ whole genome shotgun (WGS) entry which is preliminary data.</text>
</comment>
<accession>A0A1D2YTC2</accession>
<protein>
    <recommendedName>
        <fullName evidence="3">DUF1292 domain-containing protein</fullName>
    </recommendedName>
</protein>
<evidence type="ECO:0000313" key="2">
    <source>
        <dbReference type="Proteomes" id="UP000243739"/>
    </source>
</evidence>
<dbReference type="STRING" id="337097.BHF71_03010"/>
<reference evidence="1 2" key="1">
    <citation type="submission" date="2016-09" db="EMBL/GenBank/DDBJ databases">
        <title>Draft genome sequence for the type strain of Vulcanibacillus modesticaldus BR, a strictly anaerobic, moderately thermophilic, and nitrate-reducing bacterium from deep sea-hydrothermal vents of the Mid-Atlantic Ridge.</title>
        <authorList>
            <person name="Abin C.A."/>
            <person name="Hollibaugh J.T."/>
        </authorList>
    </citation>
    <scope>NUCLEOTIDE SEQUENCE [LARGE SCALE GENOMIC DNA]</scope>
    <source>
        <strain evidence="1 2">BR</strain>
    </source>
</reference>